<protein>
    <recommendedName>
        <fullName evidence="5">QWRF motif-containing protein 7</fullName>
    </recommendedName>
</protein>
<dbReference type="AlphaFoldDB" id="A0ABD3A158"/>
<keyword evidence="4" id="KW-1185">Reference proteome</keyword>
<sequence length="360" mass="40977">MLQSESRTCAMDAHTHASKSRLAFLKLSKSESCKTEVISTPTSSRNGHRKILRESLDDSAKLLRRSKSKMEVQRQTRSTSTSPSAWALSPGRSLHPQPITPQPFSIQKSKTGGSCNTTTTTKGVSGVLKYFSKKKKVSYLQEEEYHQFRIMHNRLLQWRFSNARAEVSMTVLKRIVLRKLFTVWLKTSKMRKFIVEKRFQMQKFKRDVRLYNILSSEITLLKEWAPLESKNCEAVGRLARKLSAISVCLPLDQGSKADITSFHEEMEMATKVMDDIEAMITNIQAQVEQTCYMLTELSVIVKEGGDCSSELDKRVATVASLAFYEALDLHMHVISMEELSIEKPLSMMLHLALETTLSNR</sequence>
<gene>
    <name evidence="3" type="ORF">ACH5RR_016981</name>
</gene>
<feature type="compositionally biased region" description="Low complexity" evidence="2">
    <location>
        <begin position="108"/>
        <end position="118"/>
    </location>
</feature>
<reference evidence="3 4" key="1">
    <citation type="submission" date="2024-11" db="EMBL/GenBank/DDBJ databases">
        <title>A near-complete genome assembly of Cinchona calisaya.</title>
        <authorList>
            <person name="Lian D.C."/>
            <person name="Zhao X.W."/>
            <person name="Wei L."/>
        </authorList>
    </citation>
    <scope>NUCLEOTIDE SEQUENCE [LARGE SCALE GENOMIC DNA]</scope>
    <source>
        <tissue evidence="3">Nenye</tissue>
    </source>
</reference>
<dbReference type="PANTHER" id="PTHR31807">
    <property type="entry name" value="AUGMIN FAMILY MEMBER"/>
    <property type="match status" value="1"/>
</dbReference>
<dbReference type="EMBL" id="JBJUIK010000007">
    <property type="protein sequence ID" value="KAL3524147.1"/>
    <property type="molecule type" value="Genomic_DNA"/>
</dbReference>
<evidence type="ECO:0000256" key="1">
    <source>
        <dbReference type="ARBA" id="ARBA00010016"/>
    </source>
</evidence>
<evidence type="ECO:0008006" key="5">
    <source>
        <dbReference type="Google" id="ProtNLM"/>
    </source>
</evidence>
<name>A0ABD3A158_9GENT</name>
<proteinExistence type="inferred from homology"/>
<evidence type="ECO:0000313" key="4">
    <source>
        <dbReference type="Proteomes" id="UP001630127"/>
    </source>
</evidence>
<dbReference type="InterPro" id="IPR007573">
    <property type="entry name" value="QWRF"/>
</dbReference>
<accession>A0ABD3A158</accession>
<dbReference type="Proteomes" id="UP001630127">
    <property type="component" value="Unassembled WGS sequence"/>
</dbReference>
<evidence type="ECO:0000256" key="2">
    <source>
        <dbReference type="SAM" id="MobiDB-lite"/>
    </source>
</evidence>
<dbReference type="PANTHER" id="PTHR31807:SF27">
    <property type="entry name" value="QWRF MOTIF-CONTAINING PROTEIN 7"/>
    <property type="match status" value="1"/>
</dbReference>
<feature type="region of interest" description="Disordered" evidence="2">
    <location>
        <begin position="65"/>
        <end position="118"/>
    </location>
</feature>
<comment type="similarity">
    <text evidence="1">Belongs to the QWRF family.</text>
</comment>
<evidence type="ECO:0000313" key="3">
    <source>
        <dbReference type="EMBL" id="KAL3524147.1"/>
    </source>
</evidence>
<organism evidence="3 4">
    <name type="scientific">Cinchona calisaya</name>
    <dbReference type="NCBI Taxonomy" id="153742"/>
    <lineage>
        <taxon>Eukaryota</taxon>
        <taxon>Viridiplantae</taxon>
        <taxon>Streptophyta</taxon>
        <taxon>Embryophyta</taxon>
        <taxon>Tracheophyta</taxon>
        <taxon>Spermatophyta</taxon>
        <taxon>Magnoliopsida</taxon>
        <taxon>eudicotyledons</taxon>
        <taxon>Gunneridae</taxon>
        <taxon>Pentapetalae</taxon>
        <taxon>asterids</taxon>
        <taxon>lamiids</taxon>
        <taxon>Gentianales</taxon>
        <taxon>Rubiaceae</taxon>
        <taxon>Cinchonoideae</taxon>
        <taxon>Cinchoneae</taxon>
        <taxon>Cinchona</taxon>
    </lineage>
</organism>
<dbReference type="Pfam" id="PF04484">
    <property type="entry name" value="QWRF"/>
    <property type="match status" value="1"/>
</dbReference>
<comment type="caution">
    <text evidence="3">The sequence shown here is derived from an EMBL/GenBank/DDBJ whole genome shotgun (WGS) entry which is preliminary data.</text>
</comment>